<comment type="caution">
    <text evidence="1">The sequence shown here is derived from an EMBL/GenBank/DDBJ whole genome shotgun (WGS) entry which is preliminary data.</text>
</comment>
<dbReference type="EMBL" id="BARS01044338">
    <property type="protein sequence ID" value="GAG35137.1"/>
    <property type="molecule type" value="Genomic_DNA"/>
</dbReference>
<sequence length="43" mass="5067">MCVNAGLKKIYYSEPDKKEKYDILHLAGLIENWNDGDVLRRQE</sequence>
<reference evidence="1" key="1">
    <citation type="journal article" date="2014" name="Front. Microbiol.">
        <title>High frequency of phylogenetically diverse reductive dehalogenase-homologous genes in deep subseafloor sedimentary metagenomes.</title>
        <authorList>
            <person name="Kawai M."/>
            <person name="Futagami T."/>
            <person name="Toyoda A."/>
            <person name="Takaki Y."/>
            <person name="Nishi S."/>
            <person name="Hori S."/>
            <person name="Arai W."/>
            <person name="Tsubouchi T."/>
            <person name="Morono Y."/>
            <person name="Uchiyama I."/>
            <person name="Ito T."/>
            <person name="Fujiyama A."/>
            <person name="Inagaki F."/>
            <person name="Takami H."/>
        </authorList>
    </citation>
    <scope>NUCLEOTIDE SEQUENCE</scope>
    <source>
        <strain evidence="1">Expedition CK06-06</strain>
    </source>
</reference>
<proteinExistence type="predicted"/>
<protein>
    <submittedName>
        <fullName evidence="1">Uncharacterized protein</fullName>
    </submittedName>
</protein>
<organism evidence="1">
    <name type="scientific">marine sediment metagenome</name>
    <dbReference type="NCBI Taxonomy" id="412755"/>
    <lineage>
        <taxon>unclassified sequences</taxon>
        <taxon>metagenomes</taxon>
        <taxon>ecological metagenomes</taxon>
    </lineage>
</organism>
<accession>X0XIC5</accession>
<gene>
    <name evidence="1" type="ORF">S01H1_67008</name>
</gene>
<name>X0XIC5_9ZZZZ</name>
<dbReference type="AlphaFoldDB" id="X0XIC5"/>
<evidence type="ECO:0000313" key="1">
    <source>
        <dbReference type="EMBL" id="GAG35137.1"/>
    </source>
</evidence>